<protein>
    <submittedName>
        <fullName evidence="2">Uncharacterized protein</fullName>
    </submittedName>
</protein>
<dbReference type="HOGENOM" id="CLU_2592948_0_0_1"/>
<keyword evidence="3" id="KW-1185">Reference proteome</keyword>
<dbReference type="AlphaFoldDB" id="U5CX95"/>
<evidence type="ECO:0000313" key="2">
    <source>
        <dbReference type="EMBL" id="ERN17956.1"/>
    </source>
</evidence>
<feature type="region of interest" description="Disordered" evidence="1">
    <location>
        <begin position="1"/>
        <end position="24"/>
    </location>
</feature>
<accession>U5CX95</accession>
<name>U5CX95_AMBTC</name>
<dbReference type="Gramene" id="ERN17956">
    <property type="protein sequence ID" value="ERN17956"/>
    <property type="gene ID" value="AMTR_s00046p00076640"/>
</dbReference>
<proteinExistence type="predicted"/>
<evidence type="ECO:0000313" key="3">
    <source>
        <dbReference type="Proteomes" id="UP000017836"/>
    </source>
</evidence>
<dbReference type="Proteomes" id="UP000017836">
    <property type="component" value="Unassembled WGS sequence"/>
</dbReference>
<gene>
    <name evidence="2" type="ORF">AMTR_s00046p00076640</name>
</gene>
<sequence>MAVIGDSTPQLFGPGRVPGFAHNSDSRDYHVRFQILDESCRDHADLKLADSQAECRAQFQSVIHRVKAKAYGITERSSEL</sequence>
<dbReference type="EMBL" id="KI392290">
    <property type="protein sequence ID" value="ERN17956.1"/>
    <property type="molecule type" value="Genomic_DNA"/>
</dbReference>
<reference evidence="3" key="1">
    <citation type="journal article" date="2013" name="Science">
        <title>The Amborella genome and the evolution of flowering plants.</title>
        <authorList>
            <consortium name="Amborella Genome Project"/>
        </authorList>
    </citation>
    <scope>NUCLEOTIDE SEQUENCE [LARGE SCALE GENOMIC DNA]</scope>
</reference>
<organism evidence="2 3">
    <name type="scientific">Amborella trichopoda</name>
    <dbReference type="NCBI Taxonomy" id="13333"/>
    <lineage>
        <taxon>Eukaryota</taxon>
        <taxon>Viridiplantae</taxon>
        <taxon>Streptophyta</taxon>
        <taxon>Embryophyta</taxon>
        <taxon>Tracheophyta</taxon>
        <taxon>Spermatophyta</taxon>
        <taxon>Magnoliopsida</taxon>
        <taxon>Amborellales</taxon>
        <taxon>Amborellaceae</taxon>
        <taxon>Amborella</taxon>
    </lineage>
</organism>
<evidence type="ECO:0000256" key="1">
    <source>
        <dbReference type="SAM" id="MobiDB-lite"/>
    </source>
</evidence>